<feature type="transmembrane region" description="Helical" evidence="1">
    <location>
        <begin position="51"/>
        <end position="68"/>
    </location>
</feature>
<sequence>MNETVPARFDFQPHIRHSFVLGTLLLLLVLSYFSLPFWLGDDKYLCILIPYIQWLILGCIGIIALFGLHPYCSPIFRSPASLSANSELLSKIPTEGRKRFSLAAISQFLLPPTWSIEFMQQLSPEQFTQLCLAYYEVKGIPHTTHKLGASTGLNILIWQNDIVSKVIHCSNDQVVEMKALRQFLGVLVHERAHAGVYIHRGKFGEEVRNFAASHNIQLRNEYALLAKIENLSERRKQSLLKMIQN</sequence>
<organism evidence="3 4">
    <name type="scientific">Deefgea chitinilytica</name>
    <dbReference type="NCBI Taxonomy" id="570276"/>
    <lineage>
        <taxon>Bacteria</taxon>
        <taxon>Pseudomonadati</taxon>
        <taxon>Pseudomonadota</taxon>
        <taxon>Betaproteobacteria</taxon>
        <taxon>Neisseriales</taxon>
        <taxon>Chitinibacteraceae</taxon>
        <taxon>Deefgea</taxon>
    </lineage>
</organism>
<evidence type="ECO:0000256" key="1">
    <source>
        <dbReference type="SAM" id="Phobius"/>
    </source>
</evidence>
<dbReference type="Proteomes" id="UP001195660">
    <property type="component" value="Unassembled WGS sequence"/>
</dbReference>
<name>A0ABS2CB64_9NEIS</name>
<keyword evidence="1" id="KW-0472">Membrane</keyword>
<gene>
    <name evidence="3" type="ORF">GM173_07325</name>
</gene>
<proteinExistence type="predicted"/>
<dbReference type="RefSeq" id="WP_203570709.1">
    <property type="nucleotide sequence ID" value="NZ_WOFE01000002.1"/>
</dbReference>
<dbReference type="InterPro" id="IPR007560">
    <property type="entry name" value="Restrct_endonuc_IV_Mrr"/>
</dbReference>
<feature type="domain" description="Restriction endonuclease type IV Mrr" evidence="2">
    <location>
        <begin position="120"/>
        <end position="225"/>
    </location>
</feature>
<dbReference type="Pfam" id="PF04471">
    <property type="entry name" value="Mrr_cat"/>
    <property type="match status" value="1"/>
</dbReference>
<evidence type="ECO:0000313" key="4">
    <source>
        <dbReference type="Proteomes" id="UP001195660"/>
    </source>
</evidence>
<reference evidence="3 4" key="1">
    <citation type="submission" date="2019-11" db="EMBL/GenBank/DDBJ databases">
        <title>Novel Deefgea species.</title>
        <authorList>
            <person name="Han J.-H."/>
        </authorList>
    </citation>
    <scope>NUCLEOTIDE SEQUENCE [LARGE SCALE GENOMIC DNA]</scope>
    <source>
        <strain evidence="3 4">LMG 24817</strain>
    </source>
</reference>
<keyword evidence="1" id="KW-1133">Transmembrane helix</keyword>
<keyword evidence="1" id="KW-0812">Transmembrane</keyword>
<evidence type="ECO:0000313" key="3">
    <source>
        <dbReference type="EMBL" id="MBM5571391.1"/>
    </source>
</evidence>
<keyword evidence="4" id="KW-1185">Reference proteome</keyword>
<accession>A0ABS2CB64</accession>
<evidence type="ECO:0000259" key="2">
    <source>
        <dbReference type="Pfam" id="PF04471"/>
    </source>
</evidence>
<comment type="caution">
    <text evidence="3">The sequence shown here is derived from an EMBL/GenBank/DDBJ whole genome shotgun (WGS) entry which is preliminary data.</text>
</comment>
<protein>
    <recommendedName>
        <fullName evidence="2">Restriction endonuclease type IV Mrr domain-containing protein</fullName>
    </recommendedName>
</protein>
<feature type="transmembrane region" description="Helical" evidence="1">
    <location>
        <begin position="18"/>
        <end position="39"/>
    </location>
</feature>
<dbReference type="EMBL" id="WOFE01000002">
    <property type="protein sequence ID" value="MBM5571391.1"/>
    <property type="molecule type" value="Genomic_DNA"/>
</dbReference>